<evidence type="ECO:0000259" key="13">
    <source>
        <dbReference type="PROSITE" id="PS50157"/>
    </source>
</evidence>
<dbReference type="InterPro" id="IPR013087">
    <property type="entry name" value="Znf_C2H2_type"/>
</dbReference>
<organism evidence="14 15">
    <name type="scientific">Caerostris extrusa</name>
    <name type="common">Bark spider</name>
    <name type="synonym">Caerostris bankana</name>
    <dbReference type="NCBI Taxonomy" id="172846"/>
    <lineage>
        <taxon>Eukaryota</taxon>
        <taxon>Metazoa</taxon>
        <taxon>Ecdysozoa</taxon>
        <taxon>Arthropoda</taxon>
        <taxon>Chelicerata</taxon>
        <taxon>Arachnida</taxon>
        <taxon>Araneae</taxon>
        <taxon>Araneomorphae</taxon>
        <taxon>Entelegynae</taxon>
        <taxon>Araneoidea</taxon>
        <taxon>Araneidae</taxon>
        <taxon>Caerostris</taxon>
    </lineage>
</organism>
<dbReference type="GO" id="GO:0005634">
    <property type="term" value="C:nucleus"/>
    <property type="evidence" value="ECO:0007669"/>
    <property type="project" value="UniProtKB-SubCell"/>
</dbReference>
<keyword evidence="3" id="KW-0479">Metal-binding</keyword>
<keyword evidence="15" id="KW-1185">Reference proteome</keyword>
<feature type="domain" description="C2H2-type" evidence="13">
    <location>
        <begin position="228"/>
        <end position="257"/>
    </location>
</feature>
<dbReference type="SMART" id="SM00355">
    <property type="entry name" value="ZnF_C2H2"/>
    <property type="match status" value="3"/>
</dbReference>
<accession>A0AAV4UDT9</accession>
<dbReference type="PROSITE" id="PS50157">
    <property type="entry name" value="ZINC_FINGER_C2H2_2"/>
    <property type="match status" value="3"/>
</dbReference>
<keyword evidence="9" id="KW-0804">Transcription</keyword>
<evidence type="ECO:0000256" key="10">
    <source>
        <dbReference type="ARBA" id="ARBA00023242"/>
    </source>
</evidence>
<dbReference type="EMBL" id="BPLR01012710">
    <property type="protein sequence ID" value="GIY55990.1"/>
    <property type="molecule type" value="Genomic_DNA"/>
</dbReference>
<evidence type="ECO:0000256" key="9">
    <source>
        <dbReference type="ARBA" id="ARBA00023163"/>
    </source>
</evidence>
<evidence type="ECO:0000256" key="12">
    <source>
        <dbReference type="SAM" id="MobiDB-lite"/>
    </source>
</evidence>
<dbReference type="InterPro" id="IPR036236">
    <property type="entry name" value="Znf_C2H2_sf"/>
</dbReference>
<feature type="region of interest" description="Disordered" evidence="12">
    <location>
        <begin position="71"/>
        <end position="93"/>
    </location>
</feature>
<evidence type="ECO:0000256" key="7">
    <source>
        <dbReference type="ARBA" id="ARBA00023015"/>
    </source>
</evidence>
<dbReference type="GO" id="GO:0000978">
    <property type="term" value="F:RNA polymerase II cis-regulatory region sequence-specific DNA binding"/>
    <property type="evidence" value="ECO:0007669"/>
    <property type="project" value="TreeGrafter"/>
</dbReference>
<feature type="domain" description="C2H2-type" evidence="13">
    <location>
        <begin position="258"/>
        <end position="280"/>
    </location>
</feature>
<dbReference type="FunFam" id="3.30.160.60:FF:000021">
    <property type="entry name" value="Basic krueppel-like factor 3"/>
    <property type="match status" value="1"/>
</dbReference>
<dbReference type="GO" id="GO:0000981">
    <property type="term" value="F:DNA-binding transcription factor activity, RNA polymerase II-specific"/>
    <property type="evidence" value="ECO:0007669"/>
    <property type="project" value="TreeGrafter"/>
</dbReference>
<dbReference type="Gene3D" id="3.30.160.60">
    <property type="entry name" value="Classic Zinc Finger"/>
    <property type="match status" value="3"/>
</dbReference>
<dbReference type="Pfam" id="PF00096">
    <property type="entry name" value="zf-C2H2"/>
    <property type="match status" value="3"/>
</dbReference>
<proteinExistence type="predicted"/>
<evidence type="ECO:0000256" key="2">
    <source>
        <dbReference type="ARBA" id="ARBA00022491"/>
    </source>
</evidence>
<evidence type="ECO:0000313" key="14">
    <source>
        <dbReference type="EMBL" id="GIY55990.1"/>
    </source>
</evidence>
<keyword evidence="7" id="KW-0805">Transcription regulation</keyword>
<dbReference type="FunFam" id="3.30.160.60:FF:000563">
    <property type="entry name" value="Krueppel-like factor 8"/>
    <property type="match status" value="1"/>
</dbReference>
<evidence type="ECO:0000256" key="11">
    <source>
        <dbReference type="PROSITE-ProRule" id="PRU00042"/>
    </source>
</evidence>
<feature type="compositionally biased region" description="Low complexity" evidence="12">
    <location>
        <begin position="71"/>
        <end position="89"/>
    </location>
</feature>
<dbReference type="PANTHER" id="PTHR23235">
    <property type="entry name" value="KRUEPPEL-LIKE TRANSCRIPTION FACTOR"/>
    <property type="match status" value="1"/>
</dbReference>
<evidence type="ECO:0000256" key="5">
    <source>
        <dbReference type="ARBA" id="ARBA00022771"/>
    </source>
</evidence>
<evidence type="ECO:0000256" key="4">
    <source>
        <dbReference type="ARBA" id="ARBA00022737"/>
    </source>
</evidence>
<comment type="caution">
    <text evidence="14">The sequence shown here is derived from an EMBL/GenBank/DDBJ whole genome shotgun (WGS) entry which is preliminary data.</text>
</comment>
<evidence type="ECO:0000256" key="8">
    <source>
        <dbReference type="ARBA" id="ARBA00023125"/>
    </source>
</evidence>
<gene>
    <name evidence="14" type="primary">Klf12_1</name>
    <name evidence="14" type="ORF">CEXT_781141</name>
</gene>
<evidence type="ECO:0000256" key="3">
    <source>
        <dbReference type="ARBA" id="ARBA00022723"/>
    </source>
</evidence>
<evidence type="ECO:0000256" key="6">
    <source>
        <dbReference type="ARBA" id="ARBA00022833"/>
    </source>
</evidence>
<dbReference type="PANTHER" id="PTHR23235:SF48">
    <property type="entry name" value="KRUEPPEL-LIKE FACTOR 3"/>
    <property type="match status" value="1"/>
</dbReference>
<keyword evidence="4" id="KW-0677">Repeat</keyword>
<comment type="subcellular location">
    <subcellularLocation>
        <location evidence="1">Nucleus</location>
    </subcellularLocation>
</comment>
<reference evidence="14 15" key="1">
    <citation type="submission" date="2021-06" db="EMBL/GenBank/DDBJ databases">
        <title>Caerostris extrusa draft genome.</title>
        <authorList>
            <person name="Kono N."/>
            <person name="Arakawa K."/>
        </authorList>
    </citation>
    <scope>NUCLEOTIDE SEQUENCE [LARGE SCALE GENOMIC DNA]</scope>
</reference>
<keyword evidence="2" id="KW-0678">Repressor</keyword>
<evidence type="ECO:0000256" key="1">
    <source>
        <dbReference type="ARBA" id="ARBA00004123"/>
    </source>
</evidence>
<name>A0AAV4UDT9_CAEEX</name>
<dbReference type="SUPFAM" id="SSF57667">
    <property type="entry name" value="beta-beta-alpha zinc fingers"/>
    <property type="match status" value="2"/>
</dbReference>
<dbReference type="Proteomes" id="UP001054945">
    <property type="component" value="Unassembled WGS sequence"/>
</dbReference>
<protein>
    <submittedName>
        <fullName evidence="14">Krueppel-like factor 12</fullName>
    </submittedName>
</protein>
<feature type="domain" description="C2H2-type" evidence="13">
    <location>
        <begin position="198"/>
        <end position="227"/>
    </location>
</feature>
<dbReference type="AlphaFoldDB" id="A0AAV4UDT9"/>
<keyword evidence="6" id="KW-0862">Zinc</keyword>
<dbReference type="PROSITE" id="PS00028">
    <property type="entry name" value="ZINC_FINGER_C2H2_1"/>
    <property type="match status" value="3"/>
</dbReference>
<keyword evidence="8" id="KW-0238">DNA-binding</keyword>
<keyword evidence="5 11" id="KW-0863">Zinc-finger</keyword>
<evidence type="ECO:0000313" key="15">
    <source>
        <dbReference type="Proteomes" id="UP001054945"/>
    </source>
</evidence>
<dbReference type="GO" id="GO:0008270">
    <property type="term" value="F:zinc ion binding"/>
    <property type="evidence" value="ECO:0007669"/>
    <property type="project" value="UniProtKB-KW"/>
</dbReference>
<keyword evidence="10" id="KW-0539">Nucleus</keyword>
<sequence length="280" mass="31781">MFNPFIYPPPLCDSRFMVPYDITRLSQTFVPLLGIPSTCIMNTERVSTFSPAQMEPVDLTVNKSRYSLSPASSLASLPSSPAVPSSPSSTADSYSCVDLRLNKDFNSDEEISDPLSKSESPSSFSFRHNEPAITRFQNGSQSHFLNILQNFNPTDDSLMCNSLSNKPKVFNGSVGLRSNVVKEGMSIYSENLQRRKTHKCDFKGCEKVYTKSSHLKAHKRTHTGEKPYSCTWEGCTWKFARSDELTRHYRKHTGQKPFKCQKCQRSFSRSDHLSLHMKRH</sequence>
<dbReference type="FunFam" id="3.30.160.60:FF:000018">
    <property type="entry name" value="Krueppel-like factor 15"/>
    <property type="match status" value="1"/>
</dbReference>